<reference evidence="5 7" key="4">
    <citation type="submission" date="2019-01" db="EMBL/GenBank/DDBJ databases">
        <title>The Pseudomonas aeruginosa pan-genome provides new insights on its population structure, horizontal gene transfer and pathogenicity.</title>
        <authorList>
            <person name="Freschi L."/>
            <person name="Vincent A.T."/>
            <person name="Jeukens J."/>
            <person name="Emond-Rheault J.-G."/>
            <person name="Kukavica-Ibrulj I."/>
            <person name="Dupont M.-J."/>
            <person name="Charette S.J."/>
            <person name="Boyle B."/>
            <person name="Levesque R.C."/>
        </authorList>
    </citation>
    <scope>NUCLEOTIDE SEQUENCE [LARGE SCALE GENOMIC DNA]</scope>
    <source>
        <strain evidence="5 7">PA-W36</strain>
    </source>
</reference>
<protein>
    <submittedName>
        <fullName evidence="3">Uncharacterized protein</fullName>
    </submittedName>
</protein>
<evidence type="ECO:0000313" key="5">
    <source>
        <dbReference type="EMBL" id="RPM06813.1"/>
    </source>
</evidence>
<organism evidence="3 8">
    <name type="scientific">Pseudomonas aeruginosa</name>
    <dbReference type="NCBI Taxonomy" id="287"/>
    <lineage>
        <taxon>Bacteria</taxon>
        <taxon>Pseudomonadati</taxon>
        <taxon>Pseudomonadota</taxon>
        <taxon>Gammaproteobacteria</taxon>
        <taxon>Pseudomonadales</taxon>
        <taxon>Pseudomonadaceae</taxon>
        <taxon>Pseudomonas</taxon>
    </lineage>
</organism>
<keyword evidence="1" id="KW-0732">Signal</keyword>
<accession>A0A0C7CZZ7</accession>
<dbReference type="AlphaFoldDB" id="A0A0C7CZZ7"/>
<accession>A0A1S1C1V3</accession>
<reference evidence="5 7" key="3">
    <citation type="submission" date="2017-08" db="EMBL/GenBank/DDBJ databases">
        <authorList>
            <person name="Feschi L."/>
            <person name="Jeukens J."/>
            <person name="Emond-Rheault J.-G."/>
            <person name="Kukavica-Ibrulj I."/>
            <person name="Boyle B."/>
            <person name="Levesque R.C."/>
        </authorList>
    </citation>
    <scope>NUCLEOTIDE SEQUENCE [LARGE SCALE GENOMIC DNA]</scope>
    <source>
        <strain evidence="5 7">PA-W36</strain>
    </source>
</reference>
<dbReference type="EMBL" id="CVVU01000223">
    <property type="protein sequence ID" value="CRP44251.1"/>
    <property type="molecule type" value="Genomic_DNA"/>
</dbReference>
<evidence type="ECO:0000256" key="1">
    <source>
        <dbReference type="SAM" id="SignalP"/>
    </source>
</evidence>
<evidence type="ECO:0000313" key="2">
    <source>
        <dbReference type="EMBL" id="CRP44251.1"/>
    </source>
</evidence>
<dbReference type="EMBL" id="WOAD01000012">
    <property type="protein sequence ID" value="MUI36527.1"/>
    <property type="molecule type" value="Genomic_DNA"/>
</dbReference>
<proteinExistence type="predicted"/>
<feature type="signal peptide" evidence="1">
    <location>
        <begin position="1"/>
        <end position="21"/>
    </location>
</feature>
<reference evidence="6" key="2">
    <citation type="submission" date="2015-06" db="EMBL/GenBank/DDBJ databases">
        <authorList>
            <person name="Radhakrishnan Rajesh"/>
            <person name="Underwood Anthony"/>
            <person name="Al-Shahib Ali"/>
        </authorList>
    </citation>
    <scope>NUCLEOTIDE SEQUENCE [LARGE SCALE GENOMIC DNA]</scope>
    <source>
        <strain evidence="6">P19_London_7_VIM_2_05_10</strain>
    </source>
</reference>
<gene>
    <name evidence="3" type="ORF">GNQ48_16075</name>
    <name evidence="4" type="ORF">GUL26_14920</name>
    <name evidence="5" type="ORF">IPC1295_27005</name>
    <name evidence="2" type="ORF">PAERUG_P19_London_7_VIM_2_05_10_04470</name>
</gene>
<reference evidence="4" key="6">
    <citation type="submission" date="2020-01" db="EMBL/GenBank/DDBJ databases">
        <title>Bacteria Cultured from War Wounds Associated with the Conflict in Eastern Ukraine.</title>
        <authorList>
            <person name="Snesrud E."/>
            <person name="Galac M.R."/>
            <person name="Mc Gann P."/>
            <person name="Valentine K."/>
            <person name="Viacheslav K."/>
        </authorList>
    </citation>
    <scope>NUCLEOTIDE SEQUENCE</scope>
    <source>
        <strain evidence="4">VNMU148</strain>
    </source>
</reference>
<dbReference type="OMA" id="LHRDMTG"/>
<reference evidence="3 8" key="5">
    <citation type="submission" date="2019-11" db="EMBL/GenBank/DDBJ databases">
        <title>Genomes of ocular Pseudomonas aeruginosa isolates.</title>
        <authorList>
            <person name="Khan M."/>
            <person name="Rice S.A."/>
            <person name="Willcox M.D.P."/>
            <person name="Stapleton F."/>
        </authorList>
    </citation>
    <scope>NUCLEOTIDE SEQUENCE [LARGE SCALE GENOMIC DNA]</scope>
    <source>
        <strain evidence="3 8">PA221</strain>
    </source>
</reference>
<dbReference type="EMBL" id="NSNE01000021">
    <property type="protein sequence ID" value="RPM06813.1"/>
    <property type="molecule type" value="Genomic_DNA"/>
</dbReference>
<evidence type="ECO:0000313" key="4">
    <source>
        <dbReference type="EMBL" id="MZZ13544.1"/>
    </source>
</evidence>
<evidence type="ECO:0000313" key="3">
    <source>
        <dbReference type="EMBL" id="MUI36527.1"/>
    </source>
</evidence>
<evidence type="ECO:0000313" key="7">
    <source>
        <dbReference type="Proteomes" id="UP000284767"/>
    </source>
</evidence>
<name>A0A0C7CZZ7_PSEAI</name>
<comment type="caution">
    <text evidence="3">The sequence shown here is derived from an EMBL/GenBank/DDBJ whole genome shotgun (WGS) entry which is preliminary data.</text>
</comment>
<dbReference type="Proteomes" id="UP000644192">
    <property type="component" value="Unassembled WGS sequence"/>
</dbReference>
<sequence>MKRPLILAIALATLTANAAFAAPRVESIALRGAQQLIASDGSDRTLERLRKTQAPRVQEERRVAESGSEQTIDRLHRDMTSREARLAENGSEQTVDRLHKDMGRVDLRLADNGSERTVDRLHREMRRPA</sequence>
<dbReference type="RefSeq" id="WP_003106768.1">
    <property type="nucleotide sequence ID" value="NZ_AP014651.1"/>
</dbReference>
<evidence type="ECO:0000313" key="8">
    <source>
        <dbReference type="Proteomes" id="UP000433532"/>
    </source>
</evidence>
<feature type="chain" id="PRO_5015035396" evidence="1">
    <location>
        <begin position="22"/>
        <end position="129"/>
    </location>
</feature>
<evidence type="ECO:0000313" key="6">
    <source>
        <dbReference type="Proteomes" id="UP000045039"/>
    </source>
</evidence>
<dbReference type="Proteomes" id="UP000045039">
    <property type="component" value="Unassembled WGS sequence"/>
</dbReference>
<dbReference type="Proteomes" id="UP000433532">
    <property type="component" value="Unassembled WGS sequence"/>
</dbReference>
<reference evidence="2" key="1">
    <citation type="submission" date="2015-06" db="EMBL/GenBank/DDBJ databases">
        <authorList>
            <person name="Radhakrishnan R."/>
            <person name="Underwood A."/>
            <person name="Al-Shahib A."/>
        </authorList>
    </citation>
    <scope>NUCLEOTIDE SEQUENCE</scope>
    <source>
        <strain evidence="2">P19_London_7_VIM_2_05_10</strain>
    </source>
</reference>
<dbReference type="Proteomes" id="UP000284767">
    <property type="component" value="Unassembled WGS sequence"/>
</dbReference>
<dbReference type="EMBL" id="WXZT01000010">
    <property type="protein sequence ID" value="MZZ13544.1"/>
    <property type="molecule type" value="Genomic_DNA"/>
</dbReference>